<dbReference type="InterPro" id="IPR023476">
    <property type="entry name" value="Pep_tRNA_hydro_II_dom_sf"/>
</dbReference>
<dbReference type="InterPro" id="IPR002833">
    <property type="entry name" value="PTH2"/>
</dbReference>
<dbReference type="AlphaFoldDB" id="A0AAD9KC46"/>
<protein>
    <recommendedName>
        <fullName evidence="1">peptidyl-tRNA hydrolase</fullName>
        <ecNumber evidence="1">3.1.1.29</ecNumber>
    </recommendedName>
</protein>
<comment type="similarity">
    <text evidence="3">Belongs to the PTH2 family.</text>
</comment>
<dbReference type="NCBIfam" id="NF003314">
    <property type="entry name" value="PRK04322.1"/>
    <property type="match status" value="1"/>
</dbReference>
<gene>
    <name evidence="5" type="ORF">LSH36_15g02113</name>
</gene>
<dbReference type="EC" id="3.1.1.29" evidence="1"/>
<keyword evidence="6" id="KW-1185">Reference proteome</keyword>
<proteinExistence type="inferred from homology"/>
<reference evidence="5" key="1">
    <citation type="journal article" date="2023" name="Mol. Biol. Evol.">
        <title>Third-Generation Sequencing Reveals the Adaptive Role of the Epigenome in Three Deep-Sea Polychaetes.</title>
        <authorList>
            <person name="Perez M."/>
            <person name="Aroh O."/>
            <person name="Sun Y."/>
            <person name="Lan Y."/>
            <person name="Juniper S.K."/>
            <person name="Young C.R."/>
            <person name="Angers B."/>
            <person name="Qian P.Y."/>
        </authorList>
    </citation>
    <scope>NUCLEOTIDE SEQUENCE</scope>
    <source>
        <strain evidence="5">P08H-3</strain>
    </source>
</reference>
<comment type="caution">
    <text evidence="5">The sequence shown here is derived from an EMBL/GenBank/DDBJ whole genome shotgun (WGS) entry which is preliminary data.</text>
</comment>
<dbReference type="PANTHER" id="PTHR12649:SF11">
    <property type="entry name" value="PEPTIDYL-TRNA HYDROLASE 2, MITOCHONDRIAL"/>
    <property type="match status" value="1"/>
</dbReference>
<dbReference type="NCBIfam" id="TIGR00283">
    <property type="entry name" value="arch_pth2"/>
    <property type="match status" value="1"/>
</dbReference>
<dbReference type="Pfam" id="PF01981">
    <property type="entry name" value="PTH2"/>
    <property type="match status" value="1"/>
</dbReference>
<evidence type="ECO:0000256" key="4">
    <source>
        <dbReference type="ARBA" id="ARBA00048707"/>
    </source>
</evidence>
<evidence type="ECO:0000256" key="3">
    <source>
        <dbReference type="ARBA" id="ARBA00038050"/>
    </source>
</evidence>
<dbReference type="PANTHER" id="PTHR12649">
    <property type="entry name" value="PEPTIDYL-TRNA HYDROLASE 2"/>
    <property type="match status" value="1"/>
</dbReference>
<name>A0AAD9KC46_9ANNE</name>
<dbReference type="CDD" id="cd02430">
    <property type="entry name" value="PTH2"/>
    <property type="match status" value="1"/>
</dbReference>
<dbReference type="GO" id="GO:0005829">
    <property type="term" value="C:cytosol"/>
    <property type="evidence" value="ECO:0007669"/>
    <property type="project" value="TreeGrafter"/>
</dbReference>
<keyword evidence="2" id="KW-0378">Hydrolase</keyword>
<comment type="catalytic activity">
    <reaction evidence="4">
        <text>an N-acyl-L-alpha-aminoacyl-tRNA + H2O = an N-acyl-L-amino acid + a tRNA + H(+)</text>
        <dbReference type="Rhea" id="RHEA:54448"/>
        <dbReference type="Rhea" id="RHEA-COMP:10123"/>
        <dbReference type="Rhea" id="RHEA-COMP:13883"/>
        <dbReference type="ChEBI" id="CHEBI:15377"/>
        <dbReference type="ChEBI" id="CHEBI:15378"/>
        <dbReference type="ChEBI" id="CHEBI:59874"/>
        <dbReference type="ChEBI" id="CHEBI:78442"/>
        <dbReference type="ChEBI" id="CHEBI:138191"/>
        <dbReference type="EC" id="3.1.1.29"/>
    </reaction>
</comment>
<dbReference type="Gene3D" id="3.40.1490.10">
    <property type="entry name" value="Bit1"/>
    <property type="match status" value="1"/>
</dbReference>
<dbReference type="SUPFAM" id="SSF102462">
    <property type="entry name" value="Peptidyl-tRNA hydrolase II"/>
    <property type="match status" value="1"/>
</dbReference>
<evidence type="ECO:0000256" key="2">
    <source>
        <dbReference type="ARBA" id="ARBA00022801"/>
    </source>
</evidence>
<evidence type="ECO:0000313" key="6">
    <source>
        <dbReference type="Proteomes" id="UP001208570"/>
    </source>
</evidence>
<organism evidence="5 6">
    <name type="scientific">Paralvinella palmiformis</name>
    <dbReference type="NCBI Taxonomy" id="53620"/>
    <lineage>
        <taxon>Eukaryota</taxon>
        <taxon>Metazoa</taxon>
        <taxon>Spiralia</taxon>
        <taxon>Lophotrochozoa</taxon>
        <taxon>Annelida</taxon>
        <taxon>Polychaeta</taxon>
        <taxon>Sedentaria</taxon>
        <taxon>Canalipalpata</taxon>
        <taxon>Terebellida</taxon>
        <taxon>Terebelliformia</taxon>
        <taxon>Alvinellidae</taxon>
        <taxon>Paralvinella</taxon>
    </lineage>
</organism>
<dbReference type="Proteomes" id="UP001208570">
    <property type="component" value="Unassembled WGS sequence"/>
</dbReference>
<sequence>MEMSSMSERGETKLVLVVRTDLKMGKGKIAAQCAHAAVIAHETLSRRNPELLKEWKYHGQPKVVVKIDSEEALLELAKMARSLGLTASLVQDAGRTQIAPGTKTVLGVGPGSVHLVDKVTGSLKLY</sequence>
<evidence type="ECO:0000256" key="1">
    <source>
        <dbReference type="ARBA" id="ARBA00013260"/>
    </source>
</evidence>
<dbReference type="EMBL" id="JAODUP010000015">
    <property type="protein sequence ID" value="KAK2168616.1"/>
    <property type="molecule type" value="Genomic_DNA"/>
</dbReference>
<evidence type="ECO:0000313" key="5">
    <source>
        <dbReference type="EMBL" id="KAK2168616.1"/>
    </source>
</evidence>
<dbReference type="FunFam" id="3.40.1490.10:FF:000001">
    <property type="entry name" value="Peptidyl-tRNA hydrolase 2"/>
    <property type="match status" value="1"/>
</dbReference>
<dbReference type="GO" id="GO:0004045">
    <property type="term" value="F:peptidyl-tRNA hydrolase activity"/>
    <property type="evidence" value="ECO:0007669"/>
    <property type="project" value="UniProtKB-EC"/>
</dbReference>
<accession>A0AAD9KC46</accession>